<dbReference type="EMBL" id="CADCTR010002643">
    <property type="protein sequence ID" value="CAA9364077.1"/>
    <property type="molecule type" value="Genomic_DNA"/>
</dbReference>
<reference evidence="2" key="1">
    <citation type="submission" date="2020-02" db="EMBL/GenBank/DDBJ databases">
        <authorList>
            <person name="Meier V. D."/>
        </authorList>
    </citation>
    <scope>NUCLEOTIDE SEQUENCE</scope>
    <source>
        <strain evidence="2">AVDCRST_MAG93</strain>
    </source>
</reference>
<dbReference type="InterPro" id="IPR017927">
    <property type="entry name" value="FAD-bd_FR_type"/>
</dbReference>
<gene>
    <name evidence="2" type="ORF">AVDCRST_MAG93-7839</name>
</gene>
<dbReference type="AlphaFoldDB" id="A0A6J4MQ13"/>
<dbReference type="PANTHER" id="PTHR47354:SF5">
    <property type="entry name" value="PROTEIN RFBI"/>
    <property type="match status" value="1"/>
</dbReference>
<proteinExistence type="predicted"/>
<dbReference type="PRINTS" id="PR00410">
    <property type="entry name" value="PHEHYDRXLASE"/>
</dbReference>
<dbReference type="InterPro" id="IPR001709">
    <property type="entry name" value="Flavoprot_Pyr_Nucl_cyt_Rdtase"/>
</dbReference>
<dbReference type="Pfam" id="PF00175">
    <property type="entry name" value="NAD_binding_1"/>
    <property type="match status" value="1"/>
</dbReference>
<dbReference type="Gene3D" id="3.40.50.80">
    <property type="entry name" value="Nucleotide-binding domain of ferredoxin-NADP reductase (FNR) module"/>
    <property type="match status" value="1"/>
</dbReference>
<feature type="domain" description="FAD-binding FR-type" evidence="1">
    <location>
        <begin position="1"/>
        <end position="72"/>
    </location>
</feature>
<name>A0A6J4MQ13_9CHLR</name>
<dbReference type="InterPro" id="IPR039261">
    <property type="entry name" value="FNR_nucleotide-bd"/>
</dbReference>
<dbReference type="Pfam" id="PF08022">
    <property type="entry name" value="FAD_binding_8"/>
    <property type="match status" value="1"/>
</dbReference>
<evidence type="ECO:0000259" key="1">
    <source>
        <dbReference type="PROSITE" id="PS51384"/>
    </source>
</evidence>
<dbReference type="CDD" id="cd06198">
    <property type="entry name" value="FNR_like_3"/>
    <property type="match status" value="1"/>
</dbReference>
<accession>A0A6J4MQ13</accession>
<feature type="non-terminal residue" evidence="2">
    <location>
        <position position="1"/>
    </location>
</feature>
<dbReference type="SUPFAM" id="SSF63380">
    <property type="entry name" value="Riboflavin synthase domain-like"/>
    <property type="match status" value="1"/>
</dbReference>
<dbReference type="InterPro" id="IPR013112">
    <property type="entry name" value="FAD-bd_8"/>
</dbReference>
<dbReference type="PRINTS" id="PR00371">
    <property type="entry name" value="FPNCR"/>
</dbReference>
<dbReference type="InterPro" id="IPR050415">
    <property type="entry name" value="MRET"/>
</dbReference>
<dbReference type="PROSITE" id="PS51384">
    <property type="entry name" value="FAD_FR"/>
    <property type="match status" value="1"/>
</dbReference>
<dbReference type="GO" id="GO:0016491">
    <property type="term" value="F:oxidoreductase activity"/>
    <property type="evidence" value="ECO:0007669"/>
    <property type="project" value="InterPro"/>
</dbReference>
<sequence>FHFEPGQFAWITVGKSPFAITRHPFSISSSAEKTERVTLSIKAAGDFTREIGRLKPGATAYLDGPHGAFTMDRHDGPGFVFIGAGVGITPLMSMLRTMADRGDPRPCYLFFGNREWEGVAFREEIEKLKGRLNLEVVHVLSRPHEGWEGEEGRIEAAVLARHLPERYKRLQYFVCGPDPMMDAAEDALVHLGVPKSRVHSERFGMV</sequence>
<dbReference type="InterPro" id="IPR001433">
    <property type="entry name" value="OxRdtase_FAD/NAD-bd"/>
</dbReference>
<dbReference type="PANTHER" id="PTHR47354">
    <property type="entry name" value="NADH OXIDOREDUCTASE HCR"/>
    <property type="match status" value="1"/>
</dbReference>
<dbReference type="InterPro" id="IPR017938">
    <property type="entry name" value="Riboflavin_synthase-like_b-brl"/>
</dbReference>
<evidence type="ECO:0000313" key="2">
    <source>
        <dbReference type="EMBL" id="CAA9364077.1"/>
    </source>
</evidence>
<dbReference type="SUPFAM" id="SSF52343">
    <property type="entry name" value="Ferredoxin reductase-like, C-terminal NADP-linked domain"/>
    <property type="match status" value="1"/>
</dbReference>
<dbReference type="Gene3D" id="2.40.30.10">
    <property type="entry name" value="Translation factors"/>
    <property type="match status" value="1"/>
</dbReference>
<protein>
    <recommendedName>
        <fullName evidence="1">FAD-binding FR-type domain-containing protein</fullName>
    </recommendedName>
</protein>
<organism evidence="2">
    <name type="scientific">uncultured Chloroflexia bacterium</name>
    <dbReference type="NCBI Taxonomy" id="1672391"/>
    <lineage>
        <taxon>Bacteria</taxon>
        <taxon>Bacillati</taxon>
        <taxon>Chloroflexota</taxon>
        <taxon>Chloroflexia</taxon>
        <taxon>environmental samples</taxon>
    </lineage>
</organism>